<evidence type="ECO:0000256" key="6">
    <source>
        <dbReference type="ARBA" id="ARBA00023136"/>
    </source>
</evidence>
<gene>
    <name evidence="13" type="ORF">AT9943_LOCUS22333</name>
</gene>
<dbReference type="PANTHER" id="PTHR34114:SF11">
    <property type="entry name" value="ARABINOGALACTAN PROTEIN 13-RELATED"/>
    <property type="match status" value="1"/>
</dbReference>
<dbReference type="InterPro" id="IPR039281">
    <property type="entry name" value="AGP3/12/13/14/21"/>
</dbReference>
<evidence type="ECO:0000256" key="7">
    <source>
        <dbReference type="ARBA" id="ARBA00023180"/>
    </source>
</evidence>
<feature type="signal peptide" evidence="12">
    <location>
        <begin position="1"/>
        <end position="27"/>
    </location>
</feature>
<evidence type="ECO:0000256" key="8">
    <source>
        <dbReference type="ARBA" id="ARBA00023278"/>
    </source>
</evidence>
<dbReference type="Proteomes" id="UP000516314">
    <property type="component" value="Chromosome 5"/>
</dbReference>
<evidence type="ECO:0000256" key="1">
    <source>
        <dbReference type="ARBA" id="ARBA00004589"/>
    </source>
</evidence>
<evidence type="ECO:0000256" key="10">
    <source>
        <dbReference type="ARBA" id="ARBA00037868"/>
    </source>
</evidence>
<dbReference type="EMBL" id="LR881470">
    <property type="protein sequence ID" value="CAD5335061.1"/>
    <property type="molecule type" value="Genomic_DNA"/>
</dbReference>
<evidence type="ECO:0000256" key="2">
    <source>
        <dbReference type="ARBA" id="ARBA00005835"/>
    </source>
</evidence>
<feature type="chain" id="PRO_5028975136" evidence="12">
    <location>
        <begin position="28"/>
        <end position="133"/>
    </location>
</feature>
<keyword evidence="11" id="KW-0812">Transmembrane</keyword>
<keyword evidence="5" id="KW-0654">Proteoglycan</keyword>
<organism evidence="13 14">
    <name type="scientific">Arabidopsis thaliana</name>
    <name type="common">Mouse-ear cress</name>
    <dbReference type="NCBI Taxonomy" id="3702"/>
    <lineage>
        <taxon>Eukaryota</taxon>
        <taxon>Viridiplantae</taxon>
        <taxon>Streptophyta</taxon>
        <taxon>Embryophyta</taxon>
        <taxon>Tracheophyta</taxon>
        <taxon>Spermatophyta</taxon>
        <taxon>Magnoliopsida</taxon>
        <taxon>eudicotyledons</taxon>
        <taxon>Gunneridae</taxon>
        <taxon>Pentapetalae</taxon>
        <taxon>rosids</taxon>
        <taxon>malvids</taxon>
        <taxon>Brassicales</taxon>
        <taxon>Brassicaceae</taxon>
        <taxon>Camelineae</taxon>
        <taxon>Arabidopsis</taxon>
    </lineage>
</organism>
<evidence type="ECO:0000256" key="3">
    <source>
        <dbReference type="ARBA" id="ARBA00022622"/>
    </source>
</evidence>
<dbReference type="GO" id="GO:0098552">
    <property type="term" value="C:side of membrane"/>
    <property type="evidence" value="ECO:0007669"/>
    <property type="project" value="UniProtKB-KW"/>
</dbReference>
<evidence type="ECO:0000256" key="5">
    <source>
        <dbReference type="ARBA" id="ARBA00022974"/>
    </source>
</evidence>
<dbReference type="PANTHER" id="PTHR34114">
    <property type="entry name" value="ARABINOGALACTAN PEPTIDE 1"/>
    <property type="match status" value="1"/>
</dbReference>
<protein>
    <submittedName>
        <fullName evidence="13">(thale cress) hypothetical protein</fullName>
    </submittedName>
</protein>
<name>A0A7G2FN15_ARATH</name>
<evidence type="ECO:0000256" key="9">
    <source>
        <dbReference type="ARBA" id="ARBA00023288"/>
    </source>
</evidence>
<keyword evidence="7" id="KW-0325">Glycoprotein</keyword>
<reference evidence="13 14" key="1">
    <citation type="submission" date="2020-09" db="EMBL/GenBank/DDBJ databases">
        <authorList>
            <person name="Ashkenazy H."/>
        </authorList>
    </citation>
    <scope>NUCLEOTIDE SEQUENCE [LARGE SCALE GENOMIC DNA]</scope>
    <source>
        <strain evidence="14">cv. Cdm-0</strain>
    </source>
</reference>
<keyword evidence="4 12" id="KW-0732">Signal</keyword>
<evidence type="ECO:0000256" key="11">
    <source>
        <dbReference type="SAM" id="Phobius"/>
    </source>
</evidence>
<keyword evidence="9" id="KW-0449">Lipoprotein</keyword>
<keyword evidence="6 11" id="KW-0472">Membrane</keyword>
<evidence type="ECO:0000256" key="12">
    <source>
        <dbReference type="SAM" id="SignalP"/>
    </source>
</evidence>
<comment type="similarity">
    <text evidence="2">Belongs to the AG-peptide AGP family.</text>
</comment>
<dbReference type="AlphaFoldDB" id="A0A7G2FN15"/>
<comment type="subcellular location">
    <subcellularLocation>
        <location evidence="10">Endomembrane system</location>
        <topology evidence="10">Lipid-anchor</topology>
    </subcellularLocation>
    <subcellularLocation>
        <location evidence="1">Membrane</location>
        <topology evidence="1">Lipid-anchor</topology>
        <topology evidence="1">GPI-anchor</topology>
    </subcellularLocation>
</comment>
<proteinExistence type="inferred from homology"/>
<keyword evidence="11" id="KW-1133">Transmembrane helix</keyword>
<keyword evidence="3" id="KW-0336">GPI-anchor</keyword>
<dbReference type="GO" id="GO:0012505">
    <property type="term" value="C:endomembrane system"/>
    <property type="evidence" value="ECO:0007669"/>
    <property type="project" value="UniProtKB-SubCell"/>
</dbReference>
<accession>A0A7G2FN15</accession>
<evidence type="ECO:0000313" key="14">
    <source>
        <dbReference type="Proteomes" id="UP000516314"/>
    </source>
</evidence>
<sequence>MEAMKMKLFVAVLVAVIAFSTVHQTVAAVDAPAPSPTSDASSFIPTFFASVVVSTKSGLLRSLIKRVKYADLMNNRLTDYTFNVDHLLNDETGMLVLNHADERVLGLHFTCYDLHDRSVVNSVFLFDEKNLYD</sequence>
<keyword evidence="8" id="KW-0379">Hydroxylation</keyword>
<evidence type="ECO:0000313" key="13">
    <source>
        <dbReference type="EMBL" id="CAD5335061.1"/>
    </source>
</evidence>
<feature type="transmembrane region" description="Helical" evidence="11">
    <location>
        <begin position="43"/>
        <end position="64"/>
    </location>
</feature>
<evidence type="ECO:0000256" key="4">
    <source>
        <dbReference type="ARBA" id="ARBA00022729"/>
    </source>
</evidence>